<evidence type="ECO:0000313" key="3">
    <source>
        <dbReference type="Proteomes" id="UP000322667"/>
    </source>
</evidence>
<dbReference type="EMBL" id="CM017612">
    <property type="protein sequence ID" value="TYI37326.1"/>
    <property type="molecule type" value="Genomic_DNA"/>
</dbReference>
<name>A0A5D2RA01_GOSTO</name>
<organism evidence="2 3">
    <name type="scientific">Gossypium tomentosum</name>
    <name type="common">Hawaiian cotton</name>
    <name type="synonym">Gossypium sandvicense</name>
    <dbReference type="NCBI Taxonomy" id="34277"/>
    <lineage>
        <taxon>Eukaryota</taxon>
        <taxon>Viridiplantae</taxon>
        <taxon>Streptophyta</taxon>
        <taxon>Embryophyta</taxon>
        <taxon>Tracheophyta</taxon>
        <taxon>Spermatophyta</taxon>
        <taxon>Magnoliopsida</taxon>
        <taxon>eudicotyledons</taxon>
        <taxon>Gunneridae</taxon>
        <taxon>Pentapetalae</taxon>
        <taxon>rosids</taxon>
        <taxon>malvids</taxon>
        <taxon>Malvales</taxon>
        <taxon>Malvaceae</taxon>
        <taxon>Malvoideae</taxon>
        <taxon>Gossypium</taxon>
    </lineage>
</organism>
<reference evidence="2 3" key="1">
    <citation type="submission" date="2019-07" db="EMBL/GenBank/DDBJ databases">
        <title>WGS assembly of Gossypium tomentosum.</title>
        <authorList>
            <person name="Chen Z.J."/>
            <person name="Sreedasyam A."/>
            <person name="Ando A."/>
            <person name="Song Q."/>
            <person name="De L."/>
            <person name="Hulse-Kemp A."/>
            <person name="Ding M."/>
            <person name="Ye W."/>
            <person name="Kirkbride R."/>
            <person name="Jenkins J."/>
            <person name="Plott C."/>
            <person name="Lovell J."/>
            <person name="Lin Y.-M."/>
            <person name="Vaughn R."/>
            <person name="Liu B."/>
            <person name="Li W."/>
            <person name="Simpson S."/>
            <person name="Scheffler B."/>
            <person name="Saski C."/>
            <person name="Grover C."/>
            <person name="Hu G."/>
            <person name="Conover J."/>
            <person name="Carlson J."/>
            <person name="Shu S."/>
            <person name="Boston L."/>
            <person name="Williams M."/>
            <person name="Peterson D."/>
            <person name="Mcgee K."/>
            <person name="Jones D."/>
            <person name="Wendel J."/>
            <person name="Stelly D."/>
            <person name="Grimwood J."/>
            <person name="Schmutz J."/>
        </authorList>
    </citation>
    <scope>NUCLEOTIDE SEQUENCE [LARGE SCALE GENOMIC DNA]</scope>
    <source>
        <strain evidence="2">7179.01</strain>
    </source>
</reference>
<keyword evidence="3" id="KW-1185">Reference proteome</keyword>
<evidence type="ECO:0000256" key="1">
    <source>
        <dbReference type="SAM" id="Phobius"/>
    </source>
</evidence>
<sequence>MVIPRCRLTNQRHHTHLEPCLFSRFIFPKIFLLYLLILSSHFLLHHQIQSGFLLHLPSKAISLWFISSSFRPSNNTNLMASNPTRASATNGDEILLWRIVFEALNSPIWSRTTKLEADLKHLLSKATSNCTIVLVVILGG</sequence>
<keyword evidence="1" id="KW-1133">Transmembrane helix</keyword>
<keyword evidence="1" id="KW-0472">Membrane</keyword>
<accession>A0A5D2RA01</accession>
<dbReference type="Proteomes" id="UP000322667">
    <property type="component" value="Chromosome A03"/>
</dbReference>
<evidence type="ECO:0000313" key="2">
    <source>
        <dbReference type="EMBL" id="TYI37326.1"/>
    </source>
</evidence>
<proteinExistence type="predicted"/>
<gene>
    <name evidence="2" type="ORF">ES332_A03G204100v1</name>
</gene>
<protein>
    <submittedName>
        <fullName evidence="2">Uncharacterized protein</fullName>
    </submittedName>
</protein>
<dbReference type="AlphaFoldDB" id="A0A5D2RA01"/>
<keyword evidence="1" id="KW-0812">Transmembrane</keyword>
<feature type="transmembrane region" description="Helical" evidence="1">
    <location>
        <begin position="21"/>
        <end position="44"/>
    </location>
</feature>